<organism evidence="2 3">
    <name type="scientific">Nocardioides massiliensis</name>
    <dbReference type="NCBI Taxonomy" id="1325935"/>
    <lineage>
        <taxon>Bacteria</taxon>
        <taxon>Bacillati</taxon>
        <taxon>Actinomycetota</taxon>
        <taxon>Actinomycetes</taxon>
        <taxon>Propionibacteriales</taxon>
        <taxon>Nocardioidaceae</taxon>
        <taxon>Nocardioides</taxon>
    </lineage>
</organism>
<keyword evidence="3" id="KW-1185">Reference proteome</keyword>
<name>A0ABT9NQ35_9ACTN</name>
<proteinExistence type="predicted"/>
<sequence length="337" mass="35319">MTRPHSTVPFEDADDPRLRDLLRDAVLDVDPTPRLDEVLDRAHAEPRRTAWAVALVVAATVAAVAIGVGLWLPTASDAPPAAAPEVLTTDRVNVPVYYLGGDEAPRLFREFPFVDGHGSLDLPSLAVGAALTVAPSDPDYRSPWPSGTSADVDFADGRWEITLANDEVDLHRRPADLTSREAELAVQQLVYTVQAAAGDAERHPVALRVGSGSATTVLGVPVRAPVVQEPMPSALAPVWIIEPADGSTLDPLEVSGVVNRPLPFVAWHVTDAAGTIVESGRAGVSAEQTGATYSFTVDGLPSGTYTVVVTRGREPLGAGSGTGVAGDLVDTKEVTVP</sequence>
<evidence type="ECO:0000313" key="3">
    <source>
        <dbReference type="Proteomes" id="UP001240447"/>
    </source>
</evidence>
<evidence type="ECO:0000313" key="2">
    <source>
        <dbReference type="EMBL" id="MDP9822421.1"/>
    </source>
</evidence>
<keyword evidence="1" id="KW-1133">Transmembrane helix</keyword>
<feature type="transmembrane region" description="Helical" evidence="1">
    <location>
        <begin position="50"/>
        <end position="72"/>
    </location>
</feature>
<reference evidence="2 3" key="1">
    <citation type="submission" date="2023-07" db="EMBL/GenBank/DDBJ databases">
        <title>Sequencing the genomes of 1000 actinobacteria strains.</title>
        <authorList>
            <person name="Klenk H.-P."/>
        </authorList>
    </citation>
    <scope>NUCLEOTIDE SEQUENCE [LARGE SCALE GENOMIC DNA]</scope>
    <source>
        <strain evidence="2 3">GD13</strain>
    </source>
</reference>
<keyword evidence="1" id="KW-0472">Membrane</keyword>
<evidence type="ECO:0000256" key="1">
    <source>
        <dbReference type="SAM" id="Phobius"/>
    </source>
</evidence>
<dbReference type="EMBL" id="JAUSQM010000001">
    <property type="protein sequence ID" value="MDP9822421.1"/>
    <property type="molecule type" value="Genomic_DNA"/>
</dbReference>
<protein>
    <recommendedName>
        <fullName evidence="4">GerMN domain-containing protein</fullName>
    </recommendedName>
</protein>
<evidence type="ECO:0008006" key="4">
    <source>
        <dbReference type="Google" id="ProtNLM"/>
    </source>
</evidence>
<gene>
    <name evidence="2" type="ORF">J2S59_002230</name>
</gene>
<dbReference type="RefSeq" id="WP_068117676.1">
    <property type="nucleotide sequence ID" value="NZ_CCXJ01000099.1"/>
</dbReference>
<accession>A0ABT9NQ35</accession>
<dbReference type="Proteomes" id="UP001240447">
    <property type="component" value="Unassembled WGS sequence"/>
</dbReference>
<keyword evidence="1" id="KW-0812">Transmembrane</keyword>
<comment type="caution">
    <text evidence="2">The sequence shown here is derived from an EMBL/GenBank/DDBJ whole genome shotgun (WGS) entry which is preliminary data.</text>
</comment>